<keyword evidence="6 11" id="KW-0812">Transmembrane</keyword>
<keyword evidence="8 11" id="KW-1133">Transmembrane helix</keyword>
<name>A0A158QZA9_NIPBR</name>
<evidence type="ECO:0000256" key="7">
    <source>
        <dbReference type="ARBA" id="ARBA00022729"/>
    </source>
</evidence>
<evidence type="ECO:0000256" key="3">
    <source>
        <dbReference type="ARBA" id="ARBA00012544"/>
    </source>
</evidence>
<dbReference type="Proteomes" id="UP000271162">
    <property type="component" value="Unassembled WGS sequence"/>
</dbReference>
<dbReference type="EMBL" id="UYSL01020205">
    <property type="protein sequence ID" value="VDL73413.1"/>
    <property type="molecule type" value="Genomic_DNA"/>
</dbReference>
<evidence type="ECO:0000256" key="6">
    <source>
        <dbReference type="ARBA" id="ARBA00022692"/>
    </source>
</evidence>
<protein>
    <recommendedName>
        <fullName evidence="3">glucuronosyltransferase</fullName>
        <ecNumber evidence="3">2.4.1.17</ecNumber>
    </recommendedName>
</protein>
<comment type="catalytic activity">
    <reaction evidence="10">
        <text>glucuronate acceptor + UDP-alpha-D-glucuronate = acceptor beta-D-glucuronoside + UDP + H(+)</text>
        <dbReference type="Rhea" id="RHEA:21032"/>
        <dbReference type="ChEBI" id="CHEBI:15378"/>
        <dbReference type="ChEBI" id="CHEBI:58052"/>
        <dbReference type="ChEBI" id="CHEBI:58223"/>
        <dbReference type="ChEBI" id="CHEBI:132367"/>
        <dbReference type="ChEBI" id="CHEBI:132368"/>
        <dbReference type="EC" id="2.4.1.17"/>
    </reaction>
</comment>
<evidence type="ECO:0000256" key="1">
    <source>
        <dbReference type="ARBA" id="ARBA00004167"/>
    </source>
</evidence>
<dbReference type="InterPro" id="IPR035595">
    <property type="entry name" value="UDP_glycos_trans_CS"/>
</dbReference>
<keyword evidence="5" id="KW-0808">Transferase</keyword>
<organism evidence="14">
    <name type="scientific">Nippostrongylus brasiliensis</name>
    <name type="common">Rat hookworm</name>
    <dbReference type="NCBI Taxonomy" id="27835"/>
    <lineage>
        <taxon>Eukaryota</taxon>
        <taxon>Metazoa</taxon>
        <taxon>Ecdysozoa</taxon>
        <taxon>Nematoda</taxon>
        <taxon>Chromadorea</taxon>
        <taxon>Rhabditida</taxon>
        <taxon>Rhabditina</taxon>
        <taxon>Rhabditomorpha</taxon>
        <taxon>Strongyloidea</taxon>
        <taxon>Heligmosomidae</taxon>
        <taxon>Nippostrongylus</taxon>
    </lineage>
</organism>
<evidence type="ECO:0000256" key="11">
    <source>
        <dbReference type="SAM" id="Phobius"/>
    </source>
</evidence>
<evidence type="ECO:0000313" key="14">
    <source>
        <dbReference type="WBParaSite" id="NBR_0000982301-mRNA-1"/>
    </source>
</evidence>
<gene>
    <name evidence="12" type="ORF">NBR_LOCUS9824</name>
</gene>
<comment type="subcellular location">
    <subcellularLocation>
        <location evidence="1">Membrane</location>
        <topology evidence="1">Single-pass membrane protein</topology>
    </subcellularLocation>
</comment>
<evidence type="ECO:0000256" key="10">
    <source>
        <dbReference type="ARBA" id="ARBA00047475"/>
    </source>
</evidence>
<dbReference type="InterPro" id="IPR050271">
    <property type="entry name" value="UDP-glycosyltransferase"/>
</dbReference>
<reference evidence="14" key="1">
    <citation type="submission" date="2016-04" db="UniProtKB">
        <authorList>
            <consortium name="WormBaseParasite"/>
        </authorList>
    </citation>
    <scope>IDENTIFICATION</scope>
</reference>
<evidence type="ECO:0000313" key="13">
    <source>
        <dbReference type="Proteomes" id="UP000271162"/>
    </source>
</evidence>
<dbReference type="CDD" id="cd03784">
    <property type="entry name" value="GT1_Gtf-like"/>
    <property type="match status" value="2"/>
</dbReference>
<dbReference type="FunFam" id="3.40.50.2000:FF:000038">
    <property type="entry name" value="UDP-GlucuronosylTransferase"/>
    <property type="match status" value="2"/>
</dbReference>
<reference evidence="12 13" key="2">
    <citation type="submission" date="2018-11" db="EMBL/GenBank/DDBJ databases">
        <authorList>
            <consortium name="Pathogen Informatics"/>
        </authorList>
    </citation>
    <scope>NUCLEOTIDE SEQUENCE [LARGE SCALE GENOMIC DNA]</scope>
</reference>
<dbReference type="WBParaSite" id="NBR_0000982301-mRNA-1">
    <property type="protein sequence ID" value="NBR_0000982301-mRNA-1"/>
    <property type="gene ID" value="NBR_0000982301"/>
</dbReference>
<keyword evidence="9 11" id="KW-0472">Membrane</keyword>
<dbReference type="GO" id="GO:0015020">
    <property type="term" value="F:glucuronosyltransferase activity"/>
    <property type="evidence" value="ECO:0007669"/>
    <property type="project" value="UniProtKB-EC"/>
</dbReference>
<accession>A0A158QZA9</accession>
<dbReference type="PROSITE" id="PS00375">
    <property type="entry name" value="UDPGT"/>
    <property type="match status" value="2"/>
</dbReference>
<dbReference type="AlphaFoldDB" id="A0A158QZA9"/>
<dbReference type="InterPro" id="IPR002213">
    <property type="entry name" value="UDP_glucos_trans"/>
</dbReference>
<dbReference type="Pfam" id="PF00201">
    <property type="entry name" value="UDPGT"/>
    <property type="match status" value="3"/>
</dbReference>
<evidence type="ECO:0000256" key="2">
    <source>
        <dbReference type="ARBA" id="ARBA00009995"/>
    </source>
</evidence>
<proteinExistence type="inferred from homology"/>
<dbReference type="PANTHER" id="PTHR48043">
    <property type="entry name" value="EG:EG0003.4 PROTEIN-RELATED"/>
    <property type="match status" value="1"/>
</dbReference>
<evidence type="ECO:0000256" key="4">
    <source>
        <dbReference type="ARBA" id="ARBA00022676"/>
    </source>
</evidence>
<dbReference type="Gene3D" id="3.40.50.2000">
    <property type="entry name" value="Glycogen Phosphorylase B"/>
    <property type="match status" value="3"/>
</dbReference>
<dbReference type="GO" id="GO:0016020">
    <property type="term" value="C:membrane"/>
    <property type="evidence" value="ECO:0007669"/>
    <property type="project" value="UniProtKB-SubCell"/>
</dbReference>
<evidence type="ECO:0000256" key="9">
    <source>
        <dbReference type="ARBA" id="ARBA00023136"/>
    </source>
</evidence>
<dbReference type="OMA" id="PSHISNW"/>
<evidence type="ECO:0000256" key="8">
    <source>
        <dbReference type="ARBA" id="ARBA00022989"/>
    </source>
</evidence>
<dbReference type="PANTHER" id="PTHR48043:SF23">
    <property type="entry name" value="UDP-GLUCURONOSYLTRANSFERASE"/>
    <property type="match status" value="1"/>
</dbReference>
<keyword evidence="13" id="KW-1185">Reference proteome</keyword>
<evidence type="ECO:0000313" key="12">
    <source>
        <dbReference type="EMBL" id="VDL73413.1"/>
    </source>
</evidence>
<keyword evidence="4" id="KW-0328">Glycosyltransferase</keyword>
<evidence type="ECO:0000256" key="5">
    <source>
        <dbReference type="ARBA" id="ARBA00022679"/>
    </source>
</evidence>
<sequence length="817" mass="92269">MTIAQLWMWSTQLNPRRNPGVVSDEELLKQLADEKFDVGIAEPFHMCGFGLMATMGDRMSFIDRVKSVVDVVLGQQFYTKTFEQELSVLRAKFNPQFKGYKELLAEASFVLTNSNPYLDYSRPMLHKTVPIGGITMNIDPKKNVLSKEWDKILKERNRTVLVSFGSMAKSIWMPEEYKQTLVKVFETMPDTTFIWKYEEEGSQIAAHLKNVYLSTWVPQVALLADSRLSAFVTHGGLGSVTELAHMGKPAILIPIFGDQTRNARMLAKHGGGIVLTKFDLETPTALRDSLDIILKDTRFGRLPNLDPYGRHLSYMEYFLIDIAIVSIEISCTLVKSSTIGMIRCLTFLLIFSALTIDSYKFLVYVPVFGYSHSVFMGTIADILTEAGHDVTILMPILDTEDNRNVVKLTKRVIKIPPNGRAAEFVKEKDKGFNRIWTMQPNPLELLKMMGNLTHVFAHTCEGVLAQEQILRELAEEKFDVGISEPFVSCGFGIFEVLKIPTTVATLSTVHKDIVSRIIGEPIVPSYVPGVMSTMGDRMSLIDRIKNIADVIFGQHFFSRTYEQELLVFRKKYGPQFRHYEELIGETSFVLTNSNPYLDYARPMLHKTVPIGGITVFESMPDTTFIWKYEEEGSQLAAHLKNVYHSTWVPQVALLADPRLTAFVTHGGLGSVTELAHMGKPAILIPVFADQTRNARMFIKHGCGIMISKFDLEKTDVLRDSLTTILSDPSFSKNAQRLSEMLLNRPISAKQLLITHCEFAARFGRLPNLDPHGRHLSYMEYFLIDIAVVVLGVSATVMFIVIMVLRKCFCSTLKMKKD</sequence>
<feature type="transmembrane region" description="Helical" evidence="11">
    <location>
        <begin position="780"/>
        <end position="804"/>
    </location>
</feature>
<keyword evidence="7" id="KW-0732">Signal</keyword>
<dbReference type="EC" id="2.4.1.17" evidence="3"/>
<dbReference type="SUPFAM" id="SSF53756">
    <property type="entry name" value="UDP-Glycosyltransferase/glycogen phosphorylase"/>
    <property type="match status" value="2"/>
</dbReference>
<dbReference type="STRING" id="27835.A0A158QZA9"/>
<comment type="similarity">
    <text evidence="2">Belongs to the UDP-glycosyltransferase family.</text>
</comment>